<proteinExistence type="predicted"/>
<evidence type="ECO:0000256" key="1">
    <source>
        <dbReference type="SAM" id="Phobius"/>
    </source>
</evidence>
<dbReference type="Proteomes" id="UP000054567">
    <property type="component" value="Unassembled WGS sequence"/>
</dbReference>
<keyword evidence="1" id="KW-0472">Membrane</keyword>
<evidence type="ECO:0000313" key="2">
    <source>
        <dbReference type="EMBL" id="KMM65350.1"/>
    </source>
</evidence>
<organism evidence="2 3">
    <name type="scientific">Coccidioides posadasii RMSCC 3488</name>
    <dbReference type="NCBI Taxonomy" id="454284"/>
    <lineage>
        <taxon>Eukaryota</taxon>
        <taxon>Fungi</taxon>
        <taxon>Dikarya</taxon>
        <taxon>Ascomycota</taxon>
        <taxon>Pezizomycotina</taxon>
        <taxon>Eurotiomycetes</taxon>
        <taxon>Eurotiomycetidae</taxon>
        <taxon>Onygenales</taxon>
        <taxon>Onygenaceae</taxon>
        <taxon>Coccidioides</taxon>
    </lineage>
</organism>
<keyword evidence="1" id="KW-1133">Transmembrane helix</keyword>
<reference evidence="2 3" key="1">
    <citation type="submission" date="2007-06" db="EMBL/GenBank/DDBJ databases">
        <title>The Genome Sequence of Coccidioides posadasii RMSCC_3488.</title>
        <authorList>
            <consortium name="Coccidioides Genome Resources Consortium"/>
            <consortium name="The Broad Institute Genome Sequencing Platform"/>
            <person name="Henn M.R."/>
            <person name="Sykes S."/>
            <person name="Young S."/>
            <person name="Jaffe D."/>
            <person name="Berlin A."/>
            <person name="Alvarez P."/>
            <person name="Butler J."/>
            <person name="Gnerre S."/>
            <person name="Grabherr M."/>
            <person name="Mauceli E."/>
            <person name="Brockman W."/>
            <person name="Kodira C."/>
            <person name="Alvarado L."/>
            <person name="Zeng Q."/>
            <person name="Crawford M."/>
            <person name="Antoine C."/>
            <person name="Devon K."/>
            <person name="Galgiani J."/>
            <person name="Orsborn K."/>
            <person name="Lewis M.L."/>
            <person name="Nusbaum C."/>
            <person name="Galagan J."/>
            <person name="Birren B."/>
        </authorList>
    </citation>
    <scope>NUCLEOTIDE SEQUENCE [LARGE SCALE GENOMIC DNA]</scope>
    <source>
        <strain evidence="2 3">RMSCC 3488</strain>
    </source>
</reference>
<reference evidence="3" key="3">
    <citation type="journal article" date="2010" name="Genome Res.">
        <title>Population genomic sequencing of Coccidioides fungi reveals recent hybridization and transposon control.</title>
        <authorList>
            <person name="Neafsey D.E."/>
            <person name="Barker B.M."/>
            <person name="Sharpton T.J."/>
            <person name="Stajich J.E."/>
            <person name="Park D.J."/>
            <person name="Whiston E."/>
            <person name="Hung C.-Y."/>
            <person name="McMahan C."/>
            <person name="White J."/>
            <person name="Sykes S."/>
            <person name="Heiman D."/>
            <person name="Young S."/>
            <person name="Zeng Q."/>
            <person name="Abouelleil A."/>
            <person name="Aftuck L."/>
            <person name="Bessette D."/>
            <person name="Brown A."/>
            <person name="FitzGerald M."/>
            <person name="Lui A."/>
            <person name="Macdonald J.P."/>
            <person name="Priest M."/>
            <person name="Orbach M.J."/>
            <person name="Galgiani J.N."/>
            <person name="Kirkland T.N."/>
            <person name="Cole G.T."/>
            <person name="Birren B.W."/>
            <person name="Henn M.R."/>
            <person name="Taylor J.W."/>
            <person name="Rounsley S.D."/>
        </authorList>
    </citation>
    <scope>NUCLEOTIDE SEQUENCE [LARGE SCALE GENOMIC DNA]</scope>
    <source>
        <strain evidence="3">RMSCC 3488</strain>
    </source>
</reference>
<name>A0A0J6F7S8_COCPO</name>
<evidence type="ECO:0000313" key="3">
    <source>
        <dbReference type="Proteomes" id="UP000054567"/>
    </source>
</evidence>
<sequence>MVGVGLFHKSIGLLELRTFDGSKAESDYFVFPRKDLFLLGIYVSCHCALSRVVSGFHHIVLRGENHEAWPAGCEKEGMKNGDAWYSGLLFLVFILGLHGAVSLANRSGARYGAPYGVPAALTAMQVCTDQGAVTFALTEEQSYVSRVTTPREAEEALSLHHTSGMP</sequence>
<protein>
    <submittedName>
        <fullName evidence="2">Uncharacterized protein</fullName>
    </submittedName>
</protein>
<accession>A0A0J6F7S8</accession>
<reference evidence="3" key="2">
    <citation type="journal article" date="2009" name="Genome Res.">
        <title>Comparative genomic analyses of the human fungal pathogens Coccidioides and their relatives.</title>
        <authorList>
            <person name="Sharpton T.J."/>
            <person name="Stajich J.E."/>
            <person name="Rounsley S.D."/>
            <person name="Gardner M.J."/>
            <person name="Wortman J.R."/>
            <person name="Jordar V.S."/>
            <person name="Maiti R."/>
            <person name="Kodira C.D."/>
            <person name="Neafsey D.E."/>
            <person name="Zeng Q."/>
            <person name="Hung C.-Y."/>
            <person name="McMahan C."/>
            <person name="Muszewska A."/>
            <person name="Grynberg M."/>
            <person name="Mandel M.A."/>
            <person name="Kellner E.M."/>
            <person name="Barker B.M."/>
            <person name="Galgiani J.N."/>
            <person name="Orbach M.J."/>
            <person name="Kirkland T.N."/>
            <person name="Cole G.T."/>
            <person name="Henn M.R."/>
            <person name="Birren B.W."/>
            <person name="Taylor J.W."/>
        </authorList>
    </citation>
    <scope>NUCLEOTIDE SEQUENCE [LARGE SCALE GENOMIC DNA]</scope>
    <source>
        <strain evidence="3">RMSCC 3488</strain>
    </source>
</reference>
<dbReference type="VEuPathDB" id="FungiDB:CPAG_01701"/>
<dbReference type="EMBL" id="DS268109">
    <property type="protein sequence ID" value="KMM65350.1"/>
    <property type="molecule type" value="Genomic_DNA"/>
</dbReference>
<dbReference type="AlphaFoldDB" id="A0A0J6F7S8"/>
<feature type="transmembrane region" description="Helical" evidence="1">
    <location>
        <begin position="84"/>
        <end position="104"/>
    </location>
</feature>
<keyword evidence="1" id="KW-0812">Transmembrane</keyword>
<gene>
    <name evidence="2" type="ORF">CPAG_01701</name>
</gene>